<dbReference type="PROSITE" id="PS50105">
    <property type="entry name" value="SAM_DOMAIN"/>
    <property type="match status" value="1"/>
</dbReference>
<keyword evidence="13" id="KW-0472">Membrane</keyword>
<dbReference type="GO" id="GO:0005789">
    <property type="term" value="C:endoplasmic reticulum membrane"/>
    <property type="evidence" value="ECO:0007669"/>
    <property type="project" value="UniProtKB-SubCell"/>
</dbReference>
<evidence type="ECO:0000256" key="11">
    <source>
        <dbReference type="ARBA" id="ARBA00023054"/>
    </source>
</evidence>
<dbReference type="PANTHER" id="PTHR15136:SF2">
    <property type="entry name" value="STROMAL INTERACTION MOLECULE 2"/>
    <property type="match status" value="1"/>
</dbReference>
<dbReference type="InterPro" id="IPR037608">
    <property type="entry name" value="STIM1/2"/>
</dbReference>
<keyword evidence="6" id="KW-0479">Metal-binding</keyword>
<dbReference type="SUPFAM" id="SSF47769">
    <property type="entry name" value="SAM/Pointed domain"/>
    <property type="match status" value="1"/>
</dbReference>
<dbReference type="Gene3D" id="1.20.5.340">
    <property type="match status" value="1"/>
</dbReference>
<feature type="compositionally biased region" description="Basic residues" evidence="16">
    <location>
        <begin position="856"/>
        <end position="869"/>
    </location>
</feature>
<evidence type="ECO:0000256" key="8">
    <source>
        <dbReference type="ARBA" id="ARBA00022824"/>
    </source>
</evidence>
<gene>
    <name evidence="19" type="primary">STIM2</name>
</gene>
<dbReference type="RefSeq" id="XP_010838243.1">
    <property type="nucleotide sequence ID" value="XM_010839941.1"/>
</dbReference>
<dbReference type="GO" id="GO:0005886">
    <property type="term" value="C:plasma membrane"/>
    <property type="evidence" value="ECO:0007669"/>
    <property type="project" value="TreeGrafter"/>
</dbReference>
<keyword evidence="7" id="KW-0732">Signal</keyword>
<dbReference type="GO" id="GO:0006874">
    <property type="term" value="P:intracellular calcium ion homeostasis"/>
    <property type="evidence" value="ECO:0007669"/>
    <property type="project" value="InterPro"/>
</dbReference>
<dbReference type="Pfam" id="PF07647">
    <property type="entry name" value="SAM_2"/>
    <property type="match status" value="1"/>
</dbReference>
<feature type="compositionally biased region" description="Polar residues" evidence="16">
    <location>
        <begin position="719"/>
        <end position="744"/>
    </location>
</feature>
<dbReference type="GeneID" id="104988586"/>
<feature type="compositionally biased region" description="Polar residues" evidence="16">
    <location>
        <begin position="642"/>
        <end position="652"/>
    </location>
</feature>
<keyword evidence="3" id="KW-0597">Phosphoprotein</keyword>
<name>A0A6P3H440_BISBB</name>
<keyword evidence="8" id="KW-0256">Endoplasmic reticulum</keyword>
<keyword evidence="18" id="KW-1185">Reference proteome</keyword>
<evidence type="ECO:0000256" key="6">
    <source>
        <dbReference type="ARBA" id="ARBA00022723"/>
    </source>
</evidence>
<dbReference type="GO" id="GO:0005509">
    <property type="term" value="F:calcium ion binding"/>
    <property type="evidence" value="ECO:0007669"/>
    <property type="project" value="TreeGrafter"/>
</dbReference>
<feature type="region of interest" description="Disordered" evidence="16">
    <location>
        <begin position="1"/>
        <end position="63"/>
    </location>
</feature>
<evidence type="ECO:0000313" key="18">
    <source>
        <dbReference type="Proteomes" id="UP000515208"/>
    </source>
</evidence>
<dbReference type="Gene3D" id="1.10.287.3550">
    <property type="match status" value="1"/>
</dbReference>
<dbReference type="InterPro" id="IPR001660">
    <property type="entry name" value="SAM"/>
</dbReference>
<evidence type="ECO:0000256" key="15">
    <source>
        <dbReference type="SAM" id="Coils"/>
    </source>
</evidence>
<reference evidence="19" key="1">
    <citation type="submission" date="2025-08" db="UniProtKB">
        <authorList>
            <consortium name="RefSeq"/>
        </authorList>
    </citation>
    <scope>IDENTIFICATION</scope>
    <source>
        <tissue evidence="19">Blood</tissue>
    </source>
</reference>
<dbReference type="FunFam" id="1.10.238.180:FF:000001">
    <property type="entry name" value="Stromal interaction molecule 1"/>
    <property type="match status" value="1"/>
</dbReference>
<evidence type="ECO:0000256" key="12">
    <source>
        <dbReference type="ARBA" id="ARBA00023065"/>
    </source>
</evidence>
<evidence type="ECO:0000256" key="2">
    <source>
        <dbReference type="ARBA" id="ARBA00022448"/>
    </source>
</evidence>
<feature type="compositionally biased region" description="Basic and acidic residues" evidence="16">
    <location>
        <begin position="748"/>
        <end position="760"/>
    </location>
</feature>
<dbReference type="FunFam" id="1.10.287.3550:FF:000001">
    <property type="entry name" value="Stromal interaction molecule 1"/>
    <property type="match status" value="1"/>
</dbReference>
<accession>A0A6P3H440</accession>
<evidence type="ECO:0000259" key="17">
    <source>
        <dbReference type="PROSITE" id="PS50105"/>
    </source>
</evidence>
<keyword evidence="5" id="KW-0812">Transmembrane</keyword>
<sequence length="869" mass="97283">MRVFLPTPNLRGSAKALETTPRPSSSLERPRGGARGPRRPSAAAPRLRSRAAEGGGGLVSERMCEGRRRPGRAWYYDGRGPEGAGGCAAAVAAAAAAARAPGLDRCWVAVSCTPDAFPLPPDTPPSPEPPDGIRFPALKSAPRCSTLSNAVVSLPCCRKSQQGLQDPCMSLSPPCFTEEDRFSLEALQTIHKQMDDDKDGGIEVDESDEFIREDMKYKDATNKHSHLHREDKHITVEDLWKQWKTSEVHNWTLEDTLQWLIEFVELPQYEKNFRDNNVKGTTLPRIAVHEFSFMISQLKISDRSHRQKLQLKALDVVLFGPLTRPPHNWMKDFILTVSIVIGVGGCWFAYTQNKTSKEHVAKMMKDLESLQTAEQSLMDLQERLEKAQEENRNVAVEKQNLERKMMDEINYAKEEAFRLRELREGAECELSRRQYAEQELEQVRMALKKAEKEFELRSSWSVPDALQKWLQLTHEVEVQYYNIKRQNAEMQLAIAKDEVAASYLIQAEKIKKKRSTVFGTLHVAHSSSLDEVDHKILEAKKALSELTTCLRERLFRWQQIEKICGFQIAHNSGLPSLTSSLYCDHSWVVMPRVSIPPYPIAGGVDDLDEDTPPIVSQFPGTMAKPAASLARSSSLCRSRRSIMQSSPQSQRAQLPAHTPHPSHPRHPHHLPHTQHSLPSPDPDILSVSSCPALYRNEEEEEAIYFSAEKQWEVPDTASECDSLNSSIGRKQSPPSSLEIYQTLSPRKISRDELSLEDSSRGDSPITADISRGSPDCVGLTETKSMIFSPASKVYNGILEKSCSMNQLSSGIPVPNPRHTSCSSTGNDSKPVQEAPSVARISSIPHDLCHNGEKSKKPSKIKSLFKKKSK</sequence>
<dbReference type="FunFam" id="1.20.5.340:FF:000011">
    <property type="entry name" value="Stromal interaction molecule 1"/>
    <property type="match status" value="1"/>
</dbReference>
<dbReference type="Proteomes" id="UP000515208">
    <property type="component" value="Unplaced"/>
</dbReference>
<evidence type="ECO:0000256" key="14">
    <source>
        <dbReference type="ARBA" id="ARBA00023180"/>
    </source>
</evidence>
<evidence type="ECO:0000256" key="13">
    <source>
        <dbReference type="ARBA" id="ARBA00023136"/>
    </source>
</evidence>
<feature type="compositionally biased region" description="Basic residues" evidence="16">
    <location>
        <begin position="660"/>
        <end position="672"/>
    </location>
</feature>
<dbReference type="PANTHER" id="PTHR15136">
    <property type="entry name" value="STROMAL INTERACTION MOLECULE HOMOLOG"/>
    <property type="match status" value="1"/>
</dbReference>
<dbReference type="GO" id="GO:0002115">
    <property type="term" value="P:store-operated calcium entry"/>
    <property type="evidence" value="ECO:0007669"/>
    <property type="project" value="TreeGrafter"/>
</dbReference>
<dbReference type="InterPro" id="IPR013761">
    <property type="entry name" value="SAM/pointed_sf"/>
</dbReference>
<dbReference type="InterPro" id="IPR032393">
    <property type="entry name" value="SOAR_STIM1/2"/>
</dbReference>
<dbReference type="CDD" id="cd09574">
    <property type="entry name" value="SAM_STIM2"/>
    <property type="match status" value="1"/>
</dbReference>
<dbReference type="FunFam" id="1.10.150.50:FF:000009">
    <property type="entry name" value="Stromal interaction molecule 1"/>
    <property type="match status" value="1"/>
</dbReference>
<keyword evidence="4" id="KW-0109">Calcium transport</keyword>
<feature type="region of interest" description="Disordered" evidence="16">
    <location>
        <begin position="716"/>
        <end position="774"/>
    </location>
</feature>
<keyword evidence="11 15" id="KW-0175">Coiled coil</keyword>
<feature type="domain" description="SAM" evidence="17">
    <location>
        <begin position="251"/>
        <end position="309"/>
    </location>
</feature>
<evidence type="ECO:0000256" key="16">
    <source>
        <dbReference type="SAM" id="MobiDB-lite"/>
    </source>
</evidence>
<dbReference type="CDD" id="cd11722">
    <property type="entry name" value="SOAR"/>
    <property type="match status" value="1"/>
</dbReference>
<proteinExistence type="predicted"/>
<dbReference type="KEGG" id="bbis:104988586"/>
<evidence type="ECO:0000256" key="1">
    <source>
        <dbReference type="ARBA" id="ARBA00004115"/>
    </source>
</evidence>
<organism evidence="18 19">
    <name type="scientific">Bison bison bison</name>
    <name type="common">North American plains bison</name>
    <dbReference type="NCBI Taxonomy" id="43346"/>
    <lineage>
        <taxon>Eukaryota</taxon>
        <taxon>Metazoa</taxon>
        <taxon>Chordata</taxon>
        <taxon>Craniata</taxon>
        <taxon>Vertebrata</taxon>
        <taxon>Euteleostomi</taxon>
        <taxon>Mammalia</taxon>
        <taxon>Eutheria</taxon>
        <taxon>Laurasiatheria</taxon>
        <taxon>Artiodactyla</taxon>
        <taxon>Ruminantia</taxon>
        <taxon>Pecora</taxon>
        <taxon>Bovidae</taxon>
        <taxon>Bovinae</taxon>
        <taxon>Bison</taxon>
    </lineage>
</organism>
<evidence type="ECO:0000256" key="7">
    <source>
        <dbReference type="ARBA" id="ARBA00022729"/>
    </source>
</evidence>
<dbReference type="Pfam" id="PF16533">
    <property type="entry name" value="SOAR"/>
    <property type="match status" value="1"/>
</dbReference>
<keyword evidence="14" id="KW-0325">Glycoprotein</keyword>
<dbReference type="Pfam" id="PF25578">
    <property type="entry name" value="EF-hand_STIM1"/>
    <property type="match status" value="1"/>
</dbReference>
<keyword evidence="9" id="KW-0106">Calcium</keyword>
<feature type="region of interest" description="Disordered" evidence="16">
    <location>
        <begin position="639"/>
        <end position="684"/>
    </location>
</feature>
<dbReference type="Gene3D" id="1.10.150.50">
    <property type="entry name" value="Transcription Factor, Ets-1"/>
    <property type="match status" value="1"/>
</dbReference>
<feature type="coiled-coil region" evidence="15">
    <location>
        <begin position="367"/>
        <end position="404"/>
    </location>
</feature>
<evidence type="ECO:0000256" key="9">
    <source>
        <dbReference type="ARBA" id="ARBA00022837"/>
    </source>
</evidence>
<evidence type="ECO:0000256" key="10">
    <source>
        <dbReference type="ARBA" id="ARBA00022989"/>
    </source>
</evidence>
<keyword evidence="2" id="KW-0813">Transport</keyword>
<dbReference type="GO" id="GO:0051049">
    <property type="term" value="P:regulation of transport"/>
    <property type="evidence" value="ECO:0007669"/>
    <property type="project" value="UniProtKB-ARBA"/>
</dbReference>
<dbReference type="InterPro" id="IPR057835">
    <property type="entry name" value="EF-hand_STIM1/2"/>
</dbReference>
<evidence type="ECO:0000313" key="19">
    <source>
        <dbReference type="RefSeq" id="XP_010838243.1"/>
    </source>
</evidence>
<protein>
    <submittedName>
        <fullName evidence="19">Stromal interaction molecule 2</fullName>
    </submittedName>
</protein>
<dbReference type="Gene3D" id="1.10.238.180">
    <property type="match status" value="1"/>
</dbReference>
<feature type="compositionally biased region" description="Polar residues" evidence="16">
    <location>
        <begin position="817"/>
        <end position="829"/>
    </location>
</feature>
<feature type="compositionally biased region" description="Basic and acidic residues" evidence="16">
    <location>
        <begin position="846"/>
        <end position="855"/>
    </location>
</feature>
<keyword evidence="10" id="KW-1133">Transmembrane helix</keyword>
<dbReference type="AlphaFoldDB" id="A0A6P3H440"/>
<keyword evidence="12" id="KW-0406">Ion transport</keyword>
<comment type="subcellular location">
    <subcellularLocation>
        <location evidence="1">Endoplasmic reticulum membrane</location>
        <topology evidence="1">Single-pass type I membrane protein</topology>
    </subcellularLocation>
</comment>
<evidence type="ECO:0000256" key="4">
    <source>
        <dbReference type="ARBA" id="ARBA00022568"/>
    </source>
</evidence>
<dbReference type="CTD" id="57620"/>
<dbReference type="GO" id="GO:0005246">
    <property type="term" value="F:calcium channel regulator activity"/>
    <property type="evidence" value="ECO:0007669"/>
    <property type="project" value="InterPro"/>
</dbReference>
<evidence type="ECO:0000256" key="5">
    <source>
        <dbReference type="ARBA" id="ARBA00022692"/>
    </source>
</evidence>
<evidence type="ECO:0000256" key="3">
    <source>
        <dbReference type="ARBA" id="ARBA00022553"/>
    </source>
</evidence>
<dbReference type="InterPro" id="IPR037610">
    <property type="entry name" value="STIM2_SAM"/>
</dbReference>
<feature type="region of interest" description="Disordered" evidence="16">
    <location>
        <begin position="808"/>
        <end position="869"/>
    </location>
</feature>
<dbReference type="OrthoDB" id="9986177at2759"/>